<name>A0ACC6RA96_9GAMM</name>
<organism evidence="1 2">
    <name type="scientific">Pseudoalteromonas undina</name>
    <dbReference type="NCBI Taxonomy" id="43660"/>
    <lineage>
        <taxon>Bacteria</taxon>
        <taxon>Pseudomonadati</taxon>
        <taxon>Pseudomonadota</taxon>
        <taxon>Gammaproteobacteria</taxon>
        <taxon>Alteromonadales</taxon>
        <taxon>Pseudoalteromonadaceae</taxon>
        <taxon>Pseudoalteromonas</taxon>
    </lineage>
</organism>
<sequence>SRMRIAHKRAETEADYDPLCSIFIRRGWAKKSSSLLDLHTKKGGVLCLMYIVLDDFKQINDTYGVAVG</sequence>
<gene>
    <name evidence="1" type="ORF">V6250_21360</name>
</gene>
<accession>A0ACC6RA96</accession>
<evidence type="ECO:0000313" key="1">
    <source>
        <dbReference type="EMBL" id="MEL0606660.1"/>
    </source>
</evidence>
<dbReference type="EMBL" id="JBAKAX010000373">
    <property type="protein sequence ID" value="MEL0606660.1"/>
    <property type="molecule type" value="Genomic_DNA"/>
</dbReference>
<evidence type="ECO:0000313" key="2">
    <source>
        <dbReference type="Proteomes" id="UP001374952"/>
    </source>
</evidence>
<dbReference type="Proteomes" id="UP001374952">
    <property type="component" value="Unassembled WGS sequence"/>
</dbReference>
<reference evidence="1" key="1">
    <citation type="submission" date="2024-02" db="EMBL/GenBank/DDBJ databases">
        <title>Bacteria isolated from the canopy kelp, Nereocystis luetkeana.</title>
        <authorList>
            <person name="Pfister C.A."/>
            <person name="Younker I.T."/>
            <person name="Light S.H."/>
        </authorList>
    </citation>
    <scope>NUCLEOTIDE SEQUENCE</scope>
    <source>
        <strain evidence="1">TN.2.01</strain>
    </source>
</reference>
<proteinExistence type="predicted"/>
<keyword evidence="2" id="KW-1185">Reference proteome</keyword>
<protein>
    <submittedName>
        <fullName evidence="1">GGDEF domain-containing protein</fullName>
    </submittedName>
</protein>
<comment type="caution">
    <text evidence="1">The sequence shown here is derived from an EMBL/GenBank/DDBJ whole genome shotgun (WGS) entry which is preliminary data.</text>
</comment>
<feature type="non-terminal residue" evidence="1">
    <location>
        <position position="1"/>
    </location>
</feature>
<feature type="non-terminal residue" evidence="1">
    <location>
        <position position="68"/>
    </location>
</feature>